<feature type="compositionally biased region" description="Polar residues" evidence="9">
    <location>
        <begin position="18"/>
        <end position="31"/>
    </location>
</feature>
<evidence type="ECO:0000256" key="4">
    <source>
        <dbReference type="ARBA" id="ARBA00022723"/>
    </source>
</evidence>
<evidence type="ECO:0000256" key="6">
    <source>
        <dbReference type="ARBA" id="ARBA00022786"/>
    </source>
</evidence>
<feature type="compositionally biased region" description="Low complexity" evidence="9">
    <location>
        <begin position="99"/>
        <end position="118"/>
    </location>
</feature>
<evidence type="ECO:0000256" key="9">
    <source>
        <dbReference type="SAM" id="MobiDB-lite"/>
    </source>
</evidence>
<dbReference type="PANTHER" id="PTHR22937">
    <property type="entry name" value="E3 UBIQUITIN-PROTEIN LIGASE RNF165"/>
    <property type="match status" value="1"/>
</dbReference>
<feature type="region of interest" description="Disordered" evidence="9">
    <location>
        <begin position="1"/>
        <end position="157"/>
    </location>
</feature>
<feature type="compositionally biased region" description="Basic and acidic residues" evidence="9">
    <location>
        <begin position="1"/>
        <end position="11"/>
    </location>
</feature>
<dbReference type="InterPro" id="IPR013083">
    <property type="entry name" value="Znf_RING/FYVE/PHD"/>
</dbReference>
<keyword evidence="7" id="KW-0862">Zinc</keyword>
<evidence type="ECO:0000256" key="5">
    <source>
        <dbReference type="ARBA" id="ARBA00022771"/>
    </source>
</evidence>
<feature type="compositionally biased region" description="Low complexity" evidence="9">
    <location>
        <begin position="76"/>
        <end position="92"/>
    </location>
</feature>
<dbReference type="Pfam" id="PF13639">
    <property type="entry name" value="zf-RING_2"/>
    <property type="match status" value="1"/>
</dbReference>
<evidence type="ECO:0000256" key="2">
    <source>
        <dbReference type="ARBA" id="ARBA00012483"/>
    </source>
</evidence>
<accession>A0A7S0EH18</accession>
<feature type="compositionally biased region" description="Polar residues" evidence="9">
    <location>
        <begin position="131"/>
        <end position="142"/>
    </location>
</feature>
<keyword evidence="3" id="KW-0808">Transferase</keyword>
<dbReference type="GO" id="GO:0008270">
    <property type="term" value="F:zinc ion binding"/>
    <property type="evidence" value="ECO:0007669"/>
    <property type="project" value="UniProtKB-KW"/>
</dbReference>
<dbReference type="SUPFAM" id="SSF57850">
    <property type="entry name" value="RING/U-box"/>
    <property type="match status" value="1"/>
</dbReference>
<feature type="region of interest" description="Disordered" evidence="9">
    <location>
        <begin position="632"/>
        <end position="717"/>
    </location>
</feature>
<dbReference type="Gene3D" id="3.30.40.10">
    <property type="entry name" value="Zinc/RING finger domain, C3HC4 (zinc finger)"/>
    <property type="match status" value="1"/>
</dbReference>
<dbReference type="PANTHER" id="PTHR22937:SF65">
    <property type="entry name" value="E3 UBIQUITIN-PROTEIN LIGASE ARK2C"/>
    <property type="match status" value="1"/>
</dbReference>
<dbReference type="InterPro" id="IPR045191">
    <property type="entry name" value="MBR1/2-like"/>
</dbReference>
<gene>
    <name evidence="11" type="ORF">HPHI1048_LOCUS10061</name>
</gene>
<reference evidence="11" key="1">
    <citation type="submission" date="2021-01" db="EMBL/GenBank/DDBJ databases">
        <authorList>
            <person name="Corre E."/>
            <person name="Pelletier E."/>
            <person name="Niang G."/>
            <person name="Scheremetjew M."/>
            <person name="Finn R."/>
            <person name="Kale V."/>
            <person name="Holt S."/>
            <person name="Cochrane G."/>
            <person name="Meng A."/>
            <person name="Brown T."/>
            <person name="Cohen L."/>
        </authorList>
    </citation>
    <scope>NUCLEOTIDE SEQUENCE</scope>
    <source>
        <strain evidence="11">CCMP325</strain>
    </source>
</reference>
<proteinExistence type="predicted"/>
<dbReference type="GO" id="GO:0061630">
    <property type="term" value="F:ubiquitin protein ligase activity"/>
    <property type="evidence" value="ECO:0007669"/>
    <property type="project" value="UniProtKB-EC"/>
</dbReference>
<dbReference type="AlphaFoldDB" id="A0A7S0EH18"/>
<keyword evidence="6" id="KW-0833">Ubl conjugation pathway</keyword>
<evidence type="ECO:0000256" key="7">
    <source>
        <dbReference type="ARBA" id="ARBA00022833"/>
    </source>
</evidence>
<keyword evidence="5 8" id="KW-0863">Zinc-finger</keyword>
<name>A0A7S0EH18_9CRYP</name>
<feature type="region of interest" description="Disordered" evidence="9">
    <location>
        <begin position="512"/>
        <end position="547"/>
    </location>
</feature>
<dbReference type="SMART" id="SM00184">
    <property type="entry name" value="RING"/>
    <property type="match status" value="1"/>
</dbReference>
<feature type="compositionally biased region" description="Polar residues" evidence="9">
    <location>
        <begin position="265"/>
        <end position="280"/>
    </location>
</feature>
<evidence type="ECO:0000256" key="3">
    <source>
        <dbReference type="ARBA" id="ARBA00022679"/>
    </source>
</evidence>
<evidence type="ECO:0000259" key="10">
    <source>
        <dbReference type="PROSITE" id="PS50089"/>
    </source>
</evidence>
<feature type="region of interest" description="Disordered" evidence="9">
    <location>
        <begin position="172"/>
        <end position="280"/>
    </location>
</feature>
<comment type="catalytic activity">
    <reaction evidence="1">
        <text>S-ubiquitinyl-[E2 ubiquitin-conjugating enzyme]-L-cysteine + [acceptor protein]-L-lysine = [E2 ubiquitin-conjugating enzyme]-L-cysteine + N(6)-ubiquitinyl-[acceptor protein]-L-lysine.</text>
        <dbReference type="EC" id="2.3.2.27"/>
    </reaction>
</comment>
<feature type="compositionally biased region" description="Basic and acidic residues" evidence="9">
    <location>
        <begin position="36"/>
        <end position="59"/>
    </location>
</feature>
<feature type="compositionally biased region" description="Basic and acidic residues" evidence="9">
    <location>
        <begin position="238"/>
        <end position="258"/>
    </location>
</feature>
<dbReference type="InterPro" id="IPR001841">
    <property type="entry name" value="Znf_RING"/>
</dbReference>
<protein>
    <recommendedName>
        <fullName evidence="2">RING-type E3 ubiquitin transferase</fullName>
        <ecNumber evidence="2">2.3.2.27</ecNumber>
    </recommendedName>
</protein>
<evidence type="ECO:0000313" key="11">
    <source>
        <dbReference type="EMBL" id="CAD8483378.1"/>
    </source>
</evidence>
<dbReference type="EC" id="2.3.2.27" evidence="2"/>
<organism evidence="11">
    <name type="scientific">Hanusia phi</name>
    <dbReference type="NCBI Taxonomy" id="3032"/>
    <lineage>
        <taxon>Eukaryota</taxon>
        <taxon>Cryptophyceae</taxon>
        <taxon>Pyrenomonadales</taxon>
        <taxon>Geminigeraceae</taxon>
        <taxon>Hanusia</taxon>
    </lineage>
</organism>
<keyword evidence="4" id="KW-0479">Metal-binding</keyword>
<dbReference type="EMBL" id="HBEO01014785">
    <property type="protein sequence ID" value="CAD8483378.1"/>
    <property type="molecule type" value="Transcribed_RNA"/>
</dbReference>
<dbReference type="PROSITE" id="PS50089">
    <property type="entry name" value="ZF_RING_2"/>
    <property type="match status" value="1"/>
</dbReference>
<evidence type="ECO:0000256" key="8">
    <source>
        <dbReference type="PROSITE-ProRule" id="PRU00175"/>
    </source>
</evidence>
<sequence>MDEQQREEVRKRWAAQAEPSSSGPQPETSEITSDDAENKSSTEQELQFKEYQARMRERFQQQGHSEPGSVAHYSHAANTTTTTDQTLNASTAMESSQVPASAPEPESTASGSSATTESQRNPPATVVSGVDRQSQQPTTRPTGMNRPMVPDTVRQALTPSQLELLYEAMGEQQGGFHGFPGPSNFDSMPPPRFPNAESHMPRDFPPAFMGGQGPPRNRNPFGNVDDDGEGMPSNWDPRNARRSDDEDRIHRQQVEELRRRQRQQNQPSTQGDAAETQETISGPAMVQDEITGQMRPSNAQGPVQRLTDDFSPGPGFQPFPMRSDMPMTLREEALREQSFEYGGGGLGRMPPHVQSMLGGALGSEEPSYEELSALQERIGNVSRGVTETTIEQNSFTFEYAPPSPTSEAGANLQRDPTLARCPVCLCELEKGDACRRLPCLHMFHKDCVDDWLKRDRHCPVCKTDIVTGAQETRREAGDQQCSAAAMPGEPDYSPPGWGSDDEFEGIGIPGFGPRPGRSQPGVGFSNPAAASSAMSAGRPAFPPWMNQPRSDVLAAAAESRFNAPSESAGMVRDDVTGQMRPAAAQGPVERLAGPVEGDLWAGMSNRAGGWEAMYGGASSYFDMLHSTGPLGSLRRRGGGAPPGLDPATELLSRTSLYPDSGHPSYPPQGGPVSAEALLQQARSQHAMAQQAMRDGSFPAATQPSGAPREWSHLYQGR</sequence>
<feature type="region of interest" description="Disordered" evidence="9">
    <location>
        <begin position="471"/>
        <end position="497"/>
    </location>
</feature>
<evidence type="ECO:0000256" key="1">
    <source>
        <dbReference type="ARBA" id="ARBA00000900"/>
    </source>
</evidence>
<feature type="domain" description="RING-type" evidence="10">
    <location>
        <begin position="421"/>
        <end position="462"/>
    </location>
</feature>